<protein>
    <recommendedName>
        <fullName evidence="9">Sec-independent protein translocase protein TatB</fullName>
    </recommendedName>
</protein>
<comment type="subcellular location">
    <subcellularLocation>
        <location evidence="9">Cell membrane</location>
        <topology evidence="9">Single-pass membrane protein</topology>
    </subcellularLocation>
    <subcellularLocation>
        <location evidence="1">Membrane</location>
        <topology evidence="1">Single-pass membrane protein</topology>
    </subcellularLocation>
</comment>
<feature type="compositionally biased region" description="Polar residues" evidence="10">
    <location>
        <begin position="155"/>
        <end position="166"/>
    </location>
</feature>
<gene>
    <name evidence="9 11" type="primary">tatB</name>
    <name evidence="11" type="ORF">NE536_19660</name>
</gene>
<keyword evidence="12" id="KW-1185">Reference proteome</keyword>
<dbReference type="GO" id="GO:0033281">
    <property type="term" value="C:TAT protein transport complex"/>
    <property type="evidence" value="ECO:0007669"/>
    <property type="project" value="UniProtKB-UniRule"/>
</dbReference>
<dbReference type="PANTHER" id="PTHR33162">
    <property type="entry name" value="SEC-INDEPENDENT PROTEIN TRANSLOCASE PROTEIN TATA, CHLOROPLASTIC"/>
    <property type="match status" value="1"/>
</dbReference>
<keyword evidence="2 9" id="KW-0813">Transport</keyword>
<keyword evidence="7 9" id="KW-0811">Translocation</keyword>
<comment type="caution">
    <text evidence="11">The sequence shown here is derived from an EMBL/GenBank/DDBJ whole genome shotgun (WGS) entry which is preliminary data.</text>
</comment>
<dbReference type="GO" id="GO:0008320">
    <property type="term" value="F:protein transmembrane transporter activity"/>
    <property type="evidence" value="ECO:0007669"/>
    <property type="project" value="UniProtKB-UniRule"/>
</dbReference>
<evidence type="ECO:0000256" key="6">
    <source>
        <dbReference type="ARBA" id="ARBA00022989"/>
    </source>
</evidence>
<keyword evidence="4 9" id="KW-0812">Transmembrane</keyword>
<evidence type="ECO:0000256" key="3">
    <source>
        <dbReference type="ARBA" id="ARBA00022475"/>
    </source>
</evidence>
<keyword evidence="6 9" id="KW-1133">Transmembrane helix</keyword>
<feature type="compositionally biased region" description="Polar residues" evidence="10">
    <location>
        <begin position="88"/>
        <end position="97"/>
    </location>
</feature>
<dbReference type="Proteomes" id="UP001155604">
    <property type="component" value="Unassembled WGS sequence"/>
</dbReference>
<dbReference type="HAMAP" id="MF_00237">
    <property type="entry name" value="TatB"/>
    <property type="match status" value="1"/>
</dbReference>
<dbReference type="PANTHER" id="PTHR33162:SF1">
    <property type="entry name" value="SEC-INDEPENDENT PROTEIN TRANSLOCASE PROTEIN TATA, CHLOROPLASTIC"/>
    <property type="match status" value="1"/>
</dbReference>
<dbReference type="NCBIfam" id="TIGR01410">
    <property type="entry name" value="tatB"/>
    <property type="match status" value="1"/>
</dbReference>
<evidence type="ECO:0000256" key="4">
    <source>
        <dbReference type="ARBA" id="ARBA00022692"/>
    </source>
</evidence>
<keyword evidence="8 9" id="KW-0472">Membrane</keyword>
<feature type="region of interest" description="Disordered" evidence="10">
    <location>
        <begin position="86"/>
        <end position="166"/>
    </location>
</feature>
<comment type="subunit">
    <text evidence="9">The Tat system comprises two distinct complexes: a TatABC complex, containing multiple copies of TatA, TatB and TatC subunits, and a separate TatA complex, containing only TatA subunits. Substrates initially bind to the TatABC complex, which probably triggers association of the separate TatA complex to form the active translocon.</text>
</comment>
<comment type="similarity">
    <text evidence="9">Belongs to the TatB family.</text>
</comment>
<dbReference type="InterPro" id="IPR018448">
    <property type="entry name" value="TatB"/>
</dbReference>
<evidence type="ECO:0000256" key="1">
    <source>
        <dbReference type="ARBA" id="ARBA00004167"/>
    </source>
</evidence>
<feature type="compositionally biased region" description="Low complexity" evidence="10">
    <location>
        <begin position="139"/>
        <end position="153"/>
    </location>
</feature>
<evidence type="ECO:0000313" key="11">
    <source>
        <dbReference type="EMBL" id="MCT7947570.1"/>
    </source>
</evidence>
<dbReference type="RefSeq" id="WP_261273759.1">
    <property type="nucleotide sequence ID" value="NZ_JAMTCC010000046.1"/>
</dbReference>
<accession>A0A9X3B1F3</accession>
<reference evidence="11" key="1">
    <citation type="journal article" date="2023" name="Int. J. Syst. Evol. Microbiol.">
        <title>&lt;i&gt;Shewanella septentrionalis&lt;/i&gt; sp. nov. and &lt;i&gt;Shewanella holmiensis&lt;/i&gt; sp. nov., isolated from Baltic Sea water and sediments.</title>
        <authorList>
            <person name="Martin-Rodriguez A.J."/>
            <person name="Thorell K."/>
            <person name="Joffre E."/>
            <person name="Jensie-Markopoulos S."/>
            <person name="Moore E.R.B."/>
            <person name="Sjoling A."/>
        </authorList>
    </citation>
    <scope>NUCLEOTIDE SEQUENCE</scope>
    <source>
        <strain evidence="11">SP1W3</strain>
    </source>
</reference>
<feature type="compositionally biased region" description="Polar residues" evidence="10">
    <location>
        <begin position="108"/>
        <end position="137"/>
    </location>
</feature>
<comment type="function">
    <text evidence="9">Part of the twin-arginine translocation (Tat) system that transports large folded proteins containing a characteristic twin-arginine motif in their signal peptide across membranes. Together with TatC, TatB is part of a receptor directly interacting with Tat signal peptides. TatB may form an oligomeric binding site that transiently accommodates folded Tat precursor proteins before their translocation.</text>
</comment>
<sequence>MFDGIGFMELLLIGVLGLVVLGPERLPVAVRSITSWIRAMKRMANSVKEELEQELKIEQLHADLKKAESKGLSNLSPELKESIEQLKQAAQSVNRPYQVQDPVKDTPASENQIHSPVASTVQTSPAQASQANPTATVEASPMSASPATPSEPSQGADTRSNPKANG</sequence>
<evidence type="ECO:0000256" key="8">
    <source>
        <dbReference type="ARBA" id="ARBA00023136"/>
    </source>
</evidence>
<dbReference type="AlphaFoldDB" id="A0A9X3B1F3"/>
<dbReference type="InterPro" id="IPR003369">
    <property type="entry name" value="TatA/B/E"/>
</dbReference>
<dbReference type="GO" id="GO:0043953">
    <property type="term" value="P:protein transport by the Tat complex"/>
    <property type="evidence" value="ECO:0007669"/>
    <property type="project" value="UniProtKB-UniRule"/>
</dbReference>
<dbReference type="Gene3D" id="1.20.5.3310">
    <property type="match status" value="1"/>
</dbReference>
<evidence type="ECO:0000313" key="12">
    <source>
        <dbReference type="Proteomes" id="UP001155604"/>
    </source>
</evidence>
<dbReference type="EMBL" id="JAMTCC010000046">
    <property type="protein sequence ID" value="MCT7947570.1"/>
    <property type="molecule type" value="Genomic_DNA"/>
</dbReference>
<evidence type="ECO:0000256" key="10">
    <source>
        <dbReference type="SAM" id="MobiDB-lite"/>
    </source>
</evidence>
<dbReference type="PRINTS" id="PR01506">
    <property type="entry name" value="TATBPROTEIN"/>
</dbReference>
<dbReference type="Pfam" id="PF02416">
    <property type="entry name" value="TatA_B_E"/>
    <property type="match status" value="1"/>
</dbReference>
<evidence type="ECO:0000256" key="2">
    <source>
        <dbReference type="ARBA" id="ARBA00022448"/>
    </source>
</evidence>
<keyword evidence="3 9" id="KW-1003">Cell membrane</keyword>
<evidence type="ECO:0000256" key="7">
    <source>
        <dbReference type="ARBA" id="ARBA00023010"/>
    </source>
</evidence>
<keyword evidence="5 9" id="KW-0653">Protein transport</keyword>
<organism evidence="11 12">
    <name type="scientific">Shewanella septentrionalis</name>
    <dbReference type="NCBI Taxonomy" id="2952223"/>
    <lineage>
        <taxon>Bacteria</taxon>
        <taxon>Pseudomonadati</taxon>
        <taxon>Pseudomonadota</taxon>
        <taxon>Gammaproteobacteria</taxon>
        <taxon>Alteromonadales</taxon>
        <taxon>Shewanellaceae</taxon>
        <taxon>Shewanella</taxon>
    </lineage>
</organism>
<evidence type="ECO:0000256" key="5">
    <source>
        <dbReference type="ARBA" id="ARBA00022927"/>
    </source>
</evidence>
<proteinExistence type="inferred from homology"/>
<name>A0A9X3B1F3_9GAMM</name>
<evidence type="ECO:0000256" key="9">
    <source>
        <dbReference type="HAMAP-Rule" id="MF_00237"/>
    </source>
</evidence>